<proteinExistence type="predicted"/>
<keyword evidence="2" id="KW-1185">Reference proteome</keyword>
<comment type="caution">
    <text evidence="1">The sequence shown here is derived from an EMBL/GenBank/DDBJ whole genome shotgun (WGS) entry which is preliminary data.</text>
</comment>
<accession>A0A226E1H6</accession>
<dbReference type="Proteomes" id="UP000198287">
    <property type="component" value="Unassembled WGS sequence"/>
</dbReference>
<gene>
    <name evidence="1" type="ORF">Fcan01_14107</name>
</gene>
<organism evidence="1 2">
    <name type="scientific">Folsomia candida</name>
    <name type="common">Springtail</name>
    <dbReference type="NCBI Taxonomy" id="158441"/>
    <lineage>
        <taxon>Eukaryota</taxon>
        <taxon>Metazoa</taxon>
        <taxon>Ecdysozoa</taxon>
        <taxon>Arthropoda</taxon>
        <taxon>Hexapoda</taxon>
        <taxon>Collembola</taxon>
        <taxon>Entomobryomorpha</taxon>
        <taxon>Isotomoidea</taxon>
        <taxon>Isotomidae</taxon>
        <taxon>Proisotominae</taxon>
        <taxon>Folsomia</taxon>
    </lineage>
</organism>
<sequence length="254" mass="28664">MAAKFWFVANKPKRESEIEPENFSSSELVPIYKFLSHFKKLQRQLPVTVSPSLSTRRGGNETEKLGGLGQLEFHQDFELGLVSSGLCGMTKHYEITTGKDRHLFSASPENSSICGCFSQDFDNVVITDLQNVPILEIQKIEFSGYLSTKLNFNVILLPCGTKIGEISRIAGFLERPKYEINDAQDGPLFNLVLDSRTNLLRNPNYVLGKRGKTAFCHQTDHGSYQLKIYHFCSTEEKALLLSLILILDLVNRNK</sequence>
<evidence type="ECO:0000313" key="2">
    <source>
        <dbReference type="Proteomes" id="UP000198287"/>
    </source>
</evidence>
<reference evidence="1 2" key="1">
    <citation type="submission" date="2015-12" db="EMBL/GenBank/DDBJ databases">
        <title>The genome of Folsomia candida.</title>
        <authorList>
            <person name="Faddeeva A."/>
            <person name="Derks M.F."/>
            <person name="Anvar Y."/>
            <person name="Smit S."/>
            <person name="Van Straalen N."/>
            <person name="Roelofs D."/>
        </authorList>
    </citation>
    <scope>NUCLEOTIDE SEQUENCE [LARGE SCALE GENOMIC DNA]</scope>
    <source>
        <strain evidence="1 2">VU population</strain>
        <tissue evidence="1">Whole body</tissue>
    </source>
</reference>
<evidence type="ECO:0008006" key="3">
    <source>
        <dbReference type="Google" id="ProtNLM"/>
    </source>
</evidence>
<evidence type="ECO:0000313" key="1">
    <source>
        <dbReference type="EMBL" id="OXA51309.1"/>
    </source>
</evidence>
<name>A0A226E1H6_FOLCA</name>
<protein>
    <recommendedName>
        <fullName evidence="3">Phospholipid scramblase</fullName>
    </recommendedName>
</protein>
<dbReference type="EMBL" id="LNIX01000008">
    <property type="protein sequence ID" value="OXA51309.1"/>
    <property type="molecule type" value="Genomic_DNA"/>
</dbReference>
<dbReference type="AlphaFoldDB" id="A0A226E1H6"/>